<gene>
    <name evidence="1" type="ORF">FNH08_02350</name>
</gene>
<keyword evidence="2" id="KW-1185">Reference proteome</keyword>
<dbReference type="Proteomes" id="UP000400924">
    <property type="component" value="Unassembled WGS sequence"/>
</dbReference>
<dbReference type="RefSeq" id="WP_152769540.1">
    <property type="nucleotide sequence ID" value="NZ_VJZC01000007.1"/>
</dbReference>
<dbReference type="SUPFAM" id="SSF63829">
    <property type="entry name" value="Calcium-dependent phosphotriesterase"/>
    <property type="match status" value="1"/>
</dbReference>
<dbReference type="AlphaFoldDB" id="A0A5N8X979"/>
<dbReference type="InterPro" id="IPR015943">
    <property type="entry name" value="WD40/YVTN_repeat-like_dom_sf"/>
</dbReference>
<dbReference type="PANTHER" id="PTHR31460">
    <property type="match status" value="1"/>
</dbReference>
<comment type="caution">
    <text evidence="1">The sequence shown here is derived from an EMBL/GenBank/DDBJ whole genome shotgun (WGS) entry which is preliminary data.</text>
</comment>
<dbReference type="PANTHER" id="PTHR31460:SF3">
    <property type="entry name" value="MESOCENTIN"/>
    <property type="match status" value="1"/>
</dbReference>
<sequence>MYVTDSFSPVLYKLPLGKGGELPEQSQVESIPLKGIPYSDENQGWNANGITTTPDGSALLIDQTNTGMLYRVDEASGQATPVDVGGADMSWGDGIRREGRTLYVVRNFANTLSVLHLNKGGTEGRLTHEATDPRFDTPTSVARHGDMLYLPNAHFNAADPANTDYAITAVPDPA</sequence>
<protein>
    <submittedName>
        <fullName evidence="1">Lactonase family protein</fullName>
    </submittedName>
</protein>
<organism evidence="1 2">
    <name type="scientific">Streptomyces spongiae</name>
    <dbReference type="NCBI Taxonomy" id="565072"/>
    <lineage>
        <taxon>Bacteria</taxon>
        <taxon>Bacillati</taxon>
        <taxon>Actinomycetota</taxon>
        <taxon>Actinomycetes</taxon>
        <taxon>Kitasatosporales</taxon>
        <taxon>Streptomycetaceae</taxon>
        <taxon>Streptomyces</taxon>
    </lineage>
</organism>
<name>A0A5N8X979_9ACTN</name>
<dbReference type="OrthoDB" id="504981at2"/>
<dbReference type="InterPro" id="IPR053224">
    <property type="entry name" value="Sensory_adhesion_molecule"/>
</dbReference>
<dbReference type="Gene3D" id="2.130.10.10">
    <property type="entry name" value="YVTN repeat-like/Quinoprotein amine dehydrogenase"/>
    <property type="match status" value="1"/>
</dbReference>
<accession>A0A5N8X979</accession>
<evidence type="ECO:0000313" key="2">
    <source>
        <dbReference type="Proteomes" id="UP000400924"/>
    </source>
</evidence>
<evidence type="ECO:0000313" key="1">
    <source>
        <dbReference type="EMBL" id="MPY56060.1"/>
    </source>
</evidence>
<reference evidence="1 2" key="1">
    <citation type="submission" date="2019-07" db="EMBL/GenBank/DDBJ databases">
        <title>New species of Amycolatopsis and Streptomyces.</title>
        <authorList>
            <person name="Duangmal K."/>
            <person name="Teo W.F.A."/>
            <person name="Lipun K."/>
        </authorList>
    </citation>
    <scope>NUCLEOTIDE SEQUENCE [LARGE SCALE GENOMIC DNA]</scope>
    <source>
        <strain evidence="1 2">NBRC 106415</strain>
    </source>
</reference>
<proteinExistence type="predicted"/>
<dbReference type="EMBL" id="VJZC01000007">
    <property type="protein sequence ID" value="MPY56060.1"/>
    <property type="molecule type" value="Genomic_DNA"/>
</dbReference>